<dbReference type="PANTHER" id="PTHR43004">
    <property type="entry name" value="TRK SYSTEM POTASSIUM UPTAKE PROTEIN"/>
    <property type="match status" value="1"/>
</dbReference>
<keyword evidence="7" id="KW-1185">Reference proteome</keyword>
<dbReference type="PRINTS" id="PR00420">
    <property type="entry name" value="RNGMNOXGNASE"/>
</dbReference>
<dbReference type="NCBIfam" id="NF004832">
    <property type="entry name" value="PRK06184.1"/>
    <property type="match status" value="1"/>
</dbReference>
<evidence type="ECO:0000259" key="5">
    <source>
        <dbReference type="Pfam" id="PF01494"/>
    </source>
</evidence>
<accession>A0A5N8W066</accession>
<dbReference type="InterPro" id="IPR050641">
    <property type="entry name" value="RIFMO-like"/>
</dbReference>
<keyword evidence="6" id="KW-0560">Oxidoreductase</keyword>
<evidence type="ECO:0000256" key="1">
    <source>
        <dbReference type="ARBA" id="ARBA00001974"/>
    </source>
</evidence>
<comment type="caution">
    <text evidence="6">The sequence shown here is derived from an EMBL/GenBank/DDBJ whole genome shotgun (WGS) entry which is preliminary data.</text>
</comment>
<dbReference type="Gene3D" id="3.30.70.2450">
    <property type="match status" value="1"/>
</dbReference>
<evidence type="ECO:0000256" key="3">
    <source>
        <dbReference type="ARBA" id="ARBA00022827"/>
    </source>
</evidence>
<dbReference type="PANTHER" id="PTHR43004:SF19">
    <property type="entry name" value="BINDING MONOOXYGENASE, PUTATIVE (JCVI)-RELATED"/>
    <property type="match status" value="1"/>
</dbReference>
<dbReference type="Gene3D" id="3.40.30.120">
    <property type="match status" value="1"/>
</dbReference>
<feature type="region of interest" description="Disordered" evidence="4">
    <location>
        <begin position="384"/>
        <end position="409"/>
    </location>
</feature>
<dbReference type="OrthoDB" id="8670884at2"/>
<dbReference type="Proteomes" id="UP000326979">
    <property type="component" value="Unassembled WGS sequence"/>
</dbReference>
<feature type="domain" description="FAD-binding" evidence="5">
    <location>
        <begin position="8"/>
        <end position="348"/>
    </location>
</feature>
<keyword evidence="3" id="KW-0274">FAD</keyword>
<dbReference type="Gene3D" id="3.50.50.60">
    <property type="entry name" value="FAD/NAD(P)-binding domain"/>
    <property type="match status" value="1"/>
</dbReference>
<dbReference type="GO" id="GO:0071949">
    <property type="term" value="F:FAD binding"/>
    <property type="evidence" value="ECO:0007669"/>
    <property type="project" value="InterPro"/>
</dbReference>
<dbReference type="AlphaFoldDB" id="A0A5N8W066"/>
<keyword evidence="6" id="KW-0503">Monooxygenase</keyword>
<organism evidence="6 7">
    <name type="scientific">Streptomyces phyllanthi</name>
    <dbReference type="NCBI Taxonomy" id="1803180"/>
    <lineage>
        <taxon>Bacteria</taxon>
        <taxon>Bacillati</taxon>
        <taxon>Actinomycetota</taxon>
        <taxon>Actinomycetes</taxon>
        <taxon>Kitasatosporales</taxon>
        <taxon>Streptomycetaceae</taxon>
        <taxon>Streptomyces</taxon>
    </lineage>
</organism>
<keyword evidence="2" id="KW-0285">Flavoprotein</keyword>
<dbReference type="GO" id="GO:0016709">
    <property type="term" value="F:oxidoreductase activity, acting on paired donors, with incorporation or reduction of molecular oxygen, NAD(P)H as one donor, and incorporation of one atom of oxygen"/>
    <property type="evidence" value="ECO:0007669"/>
    <property type="project" value="UniProtKB-ARBA"/>
</dbReference>
<evidence type="ECO:0000256" key="2">
    <source>
        <dbReference type="ARBA" id="ARBA00022630"/>
    </source>
</evidence>
<dbReference type="EMBL" id="VJZE01000073">
    <property type="protein sequence ID" value="MPY40901.1"/>
    <property type="molecule type" value="Genomic_DNA"/>
</dbReference>
<dbReference type="InterPro" id="IPR036188">
    <property type="entry name" value="FAD/NAD-bd_sf"/>
</dbReference>
<protein>
    <submittedName>
        <fullName evidence="6">Pentachlorophenol monooxygenase</fullName>
    </submittedName>
</protein>
<sequence>MPYTVSDMEVLVVGAGPSGLTLACDLVRRGVRTHVIEAAHQLFAGSRGKGIQPRTQETFDDLGVMETLRAAGGPFPPMRTWRDGRHREAWKLIEPDPQAPVSRYPEPWMVPQWRTQEILKDRLLGLGGTVRFGARLVSLRQTDQRVQAELAHADGRHETLTVPYLVGADGGRSTVREALGIAMRGEEGGLRPAVVADVRVRGLDRGHWHVWPDAPGGSLLLCPLPGTDDFQLSARIDGPDAAATAQTVRDMIAARTHLPADAVTDVPWMSYYKPRTGLAERFREGRVFLVGDAAHVHPPGGGQGLNIGVQDAYNLGWKLGQVVRHRAPAELLDSYEAERRPVAAHVLELSARLYRAGRRPEGADRQARHRGRVSHLLSVHYRDSPLSSDTRERLSPTAARAGDRAPDLPCVTVGGDGPRPLSELLRGPQFTLLAVDCEPTRVPTGAHVHRVTDSPLAEELGRGLFLLRPDGHIGLATRDSAHLTRYLAKVGLRVGLRGTPA</sequence>
<gene>
    <name evidence="6" type="ORF">FNH04_13605</name>
</gene>
<comment type="cofactor">
    <cofactor evidence="1">
        <name>FAD</name>
        <dbReference type="ChEBI" id="CHEBI:57692"/>
    </cofactor>
</comment>
<name>A0A5N8W066_9ACTN</name>
<evidence type="ECO:0000313" key="6">
    <source>
        <dbReference type="EMBL" id="MPY40901.1"/>
    </source>
</evidence>
<dbReference type="Pfam" id="PF01494">
    <property type="entry name" value="FAD_binding_3"/>
    <property type="match status" value="1"/>
</dbReference>
<evidence type="ECO:0000313" key="7">
    <source>
        <dbReference type="Proteomes" id="UP000326979"/>
    </source>
</evidence>
<dbReference type="RefSeq" id="WP_152783841.1">
    <property type="nucleotide sequence ID" value="NZ_BAABEQ010000017.1"/>
</dbReference>
<dbReference type="SUPFAM" id="SSF51905">
    <property type="entry name" value="FAD/NAD(P)-binding domain"/>
    <property type="match status" value="1"/>
</dbReference>
<evidence type="ECO:0000256" key="4">
    <source>
        <dbReference type="SAM" id="MobiDB-lite"/>
    </source>
</evidence>
<reference evidence="6 7" key="1">
    <citation type="submission" date="2019-07" db="EMBL/GenBank/DDBJ databases">
        <title>New species of Amycolatopsis and Streptomyces.</title>
        <authorList>
            <person name="Duangmal K."/>
            <person name="Teo W.F.A."/>
            <person name="Lipun K."/>
        </authorList>
    </citation>
    <scope>NUCLEOTIDE SEQUENCE [LARGE SCALE GENOMIC DNA]</scope>
    <source>
        <strain evidence="6 7">TISTR 2346</strain>
    </source>
</reference>
<dbReference type="InterPro" id="IPR002938">
    <property type="entry name" value="FAD-bd"/>
</dbReference>
<proteinExistence type="predicted"/>